<sequence>MMGEDRVRTDEVRWDGHDRRHDAISIAAIEKRLAEGKARMDAFEKQLVQNTKLTSEIHEWVGKGRGFFYVLGLIGSMVKWLAAVAAAIVLLWKLWWMKDDGTPPPPM</sequence>
<protein>
    <submittedName>
        <fullName evidence="2">Uncharacterized protein</fullName>
    </submittedName>
</protein>
<accession>A0A6J5M724</accession>
<keyword evidence="1" id="KW-1133">Transmembrane helix</keyword>
<gene>
    <name evidence="2" type="ORF">UFOVP435_28</name>
</gene>
<keyword evidence="1" id="KW-0812">Transmembrane</keyword>
<evidence type="ECO:0000256" key="1">
    <source>
        <dbReference type="SAM" id="Phobius"/>
    </source>
</evidence>
<dbReference type="EMBL" id="LR796416">
    <property type="protein sequence ID" value="CAB4142845.1"/>
    <property type="molecule type" value="Genomic_DNA"/>
</dbReference>
<reference evidence="2" key="1">
    <citation type="submission" date="2020-04" db="EMBL/GenBank/DDBJ databases">
        <authorList>
            <person name="Chiriac C."/>
            <person name="Salcher M."/>
            <person name="Ghai R."/>
            <person name="Kavagutti S V."/>
        </authorList>
    </citation>
    <scope>NUCLEOTIDE SEQUENCE</scope>
</reference>
<organism evidence="2">
    <name type="scientific">uncultured Caudovirales phage</name>
    <dbReference type="NCBI Taxonomy" id="2100421"/>
    <lineage>
        <taxon>Viruses</taxon>
        <taxon>Duplodnaviria</taxon>
        <taxon>Heunggongvirae</taxon>
        <taxon>Uroviricota</taxon>
        <taxon>Caudoviricetes</taxon>
        <taxon>Peduoviridae</taxon>
        <taxon>Maltschvirus</taxon>
        <taxon>Maltschvirus maltsch</taxon>
    </lineage>
</organism>
<keyword evidence="1" id="KW-0472">Membrane</keyword>
<feature type="transmembrane region" description="Helical" evidence="1">
    <location>
        <begin position="67"/>
        <end position="92"/>
    </location>
</feature>
<name>A0A6J5M724_9CAUD</name>
<evidence type="ECO:0000313" key="2">
    <source>
        <dbReference type="EMBL" id="CAB4142845.1"/>
    </source>
</evidence>
<proteinExistence type="predicted"/>